<keyword evidence="3" id="KW-1185">Reference proteome</keyword>
<feature type="compositionally biased region" description="Polar residues" evidence="1">
    <location>
        <begin position="1"/>
        <end position="12"/>
    </location>
</feature>
<proteinExistence type="predicted"/>
<dbReference type="AlphaFoldDB" id="A0A6M4GV08"/>
<evidence type="ECO:0008006" key="4">
    <source>
        <dbReference type="Google" id="ProtNLM"/>
    </source>
</evidence>
<accession>A0A6M4GV08</accession>
<organism evidence="2 3">
    <name type="scientific">Usitatibacter rugosus</name>
    <dbReference type="NCBI Taxonomy" id="2732067"/>
    <lineage>
        <taxon>Bacteria</taxon>
        <taxon>Pseudomonadati</taxon>
        <taxon>Pseudomonadota</taxon>
        <taxon>Betaproteobacteria</taxon>
        <taxon>Nitrosomonadales</taxon>
        <taxon>Usitatibacteraceae</taxon>
        <taxon>Usitatibacter</taxon>
    </lineage>
</organism>
<dbReference type="Proteomes" id="UP000501534">
    <property type="component" value="Chromosome"/>
</dbReference>
<evidence type="ECO:0000256" key="1">
    <source>
        <dbReference type="SAM" id="MobiDB-lite"/>
    </source>
</evidence>
<gene>
    <name evidence="2" type="ORF">DSM104443_00501</name>
</gene>
<evidence type="ECO:0000313" key="2">
    <source>
        <dbReference type="EMBL" id="QJR09457.1"/>
    </source>
</evidence>
<reference evidence="2 3" key="1">
    <citation type="submission" date="2020-04" db="EMBL/GenBank/DDBJ databases">
        <title>Usitatibacter rugosus gen. nov., sp. nov. and Usitatibacter palustris sp. nov., novel members of Usitatibacteraceae fam. nov. within the order Nitrosomonadales isolated from soil.</title>
        <authorList>
            <person name="Huber K.J."/>
            <person name="Neumann-Schaal M."/>
            <person name="Geppert A."/>
            <person name="Luckner M."/>
            <person name="Wanner G."/>
            <person name="Overmann J."/>
        </authorList>
    </citation>
    <scope>NUCLEOTIDE SEQUENCE [LARGE SCALE GENOMIC DNA]</scope>
    <source>
        <strain evidence="2 3">0125_3</strain>
    </source>
</reference>
<sequence>MPASAATPSVIINRTPPPAEQPYEATPQARKGFAWSPGFWEWRGTGYRWQPGEWIPAKSGQRWQPYGWEEREGRYFFVHGSWQPLTQTASATQPGSR</sequence>
<dbReference type="KEGG" id="uru:DSM104443_00501"/>
<name>A0A6M4GV08_9PROT</name>
<dbReference type="InterPro" id="IPR024447">
    <property type="entry name" value="YXWGXW_rpt"/>
</dbReference>
<feature type="region of interest" description="Disordered" evidence="1">
    <location>
        <begin position="1"/>
        <end position="26"/>
    </location>
</feature>
<protein>
    <recommendedName>
        <fullName evidence="4">YXWGXW repeat-containing protein</fullName>
    </recommendedName>
</protein>
<dbReference type="EMBL" id="CP053069">
    <property type="protein sequence ID" value="QJR09457.1"/>
    <property type="molecule type" value="Genomic_DNA"/>
</dbReference>
<evidence type="ECO:0000313" key="3">
    <source>
        <dbReference type="Proteomes" id="UP000501534"/>
    </source>
</evidence>
<dbReference type="Pfam" id="PF12779">
    <property type="entry name" value="WXXGXW"/>
    <property type="match status" value="1"/>
</dbReference>